<dbReference type="Proteomes" id="UP001157126">
    <property type="component" value="Unassembled WGS sequence"/>
</dbReference>
<reference evidence="3" key="1">
    <citation type="journal article" date="2019" name="Int. J. Syst. Evol. Microbiol.">
        <title>The Global Catalogue of Microorganisms (GCM) 10K type strain sequencing project: providing services to taxonomists for standard genome sequencing and annotation.</title>
        <authorList>
            <consortium name="The Broad Institute Genomics Platform"/>
            <consortium name="The Broad Institute Genome Sequencing Center for Infectious Disease"/>
            <person name="Wu L."/>
            <person name="Ma J."/>
        </authorList>
    </citation>
    <scope>NUCLEOTIDE SEQUENCE [LARGE SCALE GENOMIC DNA]</scope>
    <source>
        <strain evidence="3">NBRC 113072</strain>
    </source>
</reference>
<name>A0ABQ6IPF6_9MICO</name>
<evidence type="ECO:0000313" key="3">
    <source>
        <dbReference type="Proteomes" id="UP001157126"/>
    </source>
</evidence>
<evidence type="ECO:0000256" key="1">
    <source>
        <dbReference type="SAM" id="MobiDB-lite"/>
    </source>
</evidence>
<organism evidence="2 3">
    <name type="scientific">Mobilicoccus caccae</name>
    <dbReference type="NCBI Taxonomy" id="1859295"/>
    <lineage>
        <taxon>Bacteria</taxon>
        <taxon>Bacillati</taxon>
        <taxon>Actinomycetota</taxon>
        <taxon>Actinomycetes</taxon>
        <taxon>Micrococcales</taxon>
        <taxon>Dermatophilaceae</taxon>
        <taxon>Mobilicoccus</taxon>
    </lineage>
</organism>
<protein>
    <submittedName>
        <fullName evidence="2">Uncharacterized protein</fullName>
    </submittedName>
</protein>
<accession>A0ABQ6IPF6</accession>
<keyword evidence="3" id="KW-1185">Reference proteome</keyword>
<comment type="caution">
    <text evidence="2">The sequence shown here is derived from an EMBL/GenBank/DDBJ whole genome shotgun (WGS) entry which is preliminary data.</text>
</comment>
<evidence type="ECO:0000313" key="2">
    <source>
        <dbReference type="EMBL" id="GMA39800.1"/>
    </source>
</evidence>
<gene>
    <name evidence="2" type="ORF">GCM10025883_18450</name>
</gene>
<dbReference type="EMBL" id="BSUO01000001">
    <property type="protein sequence ID" value="GMA39800.1"/>
    <property type="molecule type" value="Genomic_DNA"/>
</dbReference>
<sequence length="95" mass="9881">MSLRASAAYDLSSIWEAWSAGGIEAAQAEMTPLTVVPTSGQAPVRRVLRHPSGFRQSPFADVAPPGSSVRQGHGLASSQGVGRKLWHSSPGSAGR</sequence>
<feature type="region of interest" description="Disordered" evidence="1">
    <location>
        <begin position="54"/>
        <end position="95"/>
    </location>
</feature>
<proteinExistence type="predicted"/>